<feature type="domain" description="Methyltransferase" evidence="1">
    <location>
        <begin position="40"/>
        <end position="168"/>
    </location>
</feature>
<proteinExistence type="predicted"/>
<dbReference type="GO" id="GO:0032259">
    <property type="term" value="P:methylation"/>
    <property type="evidence" value="ECO:0007669"/>
    <property type="project" value="UniProtKB-KW"/>
</dbReference>
<name>A0A1M4XTA9_9CLOT</name>
<accession>A0A1M4XTA9</accession>
<dbReference type="SUPFAM" id="SSF53335">
    <property type="entry name" value="S-adenosyl-L-methionine-dependent methyltransferases"/>
    <property type="match status" value="1"/>
</dbReference>
<dbReference type="Gene3D" id="3.40.50.150">
    <property type="entry name" value="Vaccinia Virus protein VP39"/>
    <property type="match status" value="1"/>
</dbReference>
<dbReference type="GO" id="GO:0008168">
    <property type="term" value="F:methyltransferase activity"/>
    <property type="evidence" value="ECO:0007669"/>
    <property type="project" value="UniProtKB-KW"/>
</dbReference>
<keyword evidence="3" id="KW-1185">Reference proteome</keyword>
<gene>
    <name evidence="2" type="ORF">SAMN02746091_01484</name>
</gene>
<dbReference type="PANTHER" id="PTHR43591:SF24">
    <property type="entry name" value="2-METHOXY-6-POLYPRENYL-1,4-BENZOQUINOL METHYLASE, MITOCHONDRIAL"/>
    <property type="match status" value="1"/>
</dbReference>
<dbReference type="AlphaFoldDB" id="A0A1M4XTA9"/>
<dbReference type="CDD" id="cd02440">
    <property type="entry name" value="AdoMet_MTases"/>
    <property type="match status" value="1"/>
</dbReference>
<evidence type="ECO:0000313" key="3">
    <source>
        <dbReference type="Proteomes" id="UP000184423"/>
    </source>
</evidence>
<evidence type="ECO:0000259" key="1">
    <source>
        <dbReference type="Pfam" id="PF13847"/>
    </source>
</evidence>
<dbReference type="Pfam" id="PF13847">
    <property type="entry name" value="Methyltransf_31"/>
    <property type="match status" value="1"/>
</dbReference>
<dbReference type="InterPro" id="IPR029063">
    <property type="entry name" value="SAM-dependent_MTases_sf"/>
</dbReference>
<keyword evidence="2" id="KW-0489">Methyltransferase</keyword>
<protein>
    <submittedName>
        <fullName evidence="2">Methyltransferase domain-containing protein</fullName>
    </submittedName>
</protein>
<reference evidence="3" key="1">
    <citation type="submission" date="2016-11" db="EMBL/GenBank/DDBJ databases">
        <authorList>
            <person name="Varghese N."/>
            <person name="Submissions S."/>
        </authorList>
    </citation>
    <scope>NUCLEOTIDE SEQUENCE [LARGE SCALE GENOMIC DNA]</scope>
    <source>
        <strain evidence="3">DSM 10124</strain>
    </source>
</reference>
<dbReference type="RefSeq" id="WP_073248767.1">
    <property type="nucleotide sequence ID" value="NZ_FQVG01000026.1"/>
</dbReference>
<dbReference type="EMBL" id="FQVG01000026">
    <property type="protein sequence ID" value="SHE96513.1"/>
    <property type="molecule type" value="Genomic_DNA"/>
</dbReference>
<dbReference type="InterPro" id="IPR025714">
    <property type="entry name" value="Methyltranfer_dom"/>
</dbReference>
<dbReference type="PANTHER" id="PTHR43591">
    <property type="entry name" value="METHYLTRANSFERASE"/>
    <property type="match status" value="1"/>
</dbReference>
<dbReference type="Proteomes" id="UP000184423">
    <property type="component" value="Unassembled WGS sequence"/>
</dbReference>
<organism evidence="2 3">
    <name type="scientific">Caloramator proteoclasticus DSM 10124</name>
    <dbReference type="NCBI Taxonomy" id="1121262"/>
    <lineage>
        <taxon>Bacteria</taxon>
        <taxon>Bacillati</taxon>
        <taxon>Bacillota</taxon>
        <taxon>Clostridia</taxon>
        <taxon>Eubacteriales</taxon>
        <taxon>Clostridiaceae</taxon>
        <taxon>Caloramator</taxon>
    </lineage>
</organism>
<sequence length="188" mass="21739">MHKFNPMNAAKLDNPTRRKYMPPFKTLEKFGLKQNGEGIFLDIGCGIGYFTIPAAKILAKGKVIGIDILDEMLELAKERSSGIENIEYKKCEEYSFPVGDSISDYVLLSNVLHEIQDKSRYINEIKRVLKIGGRVFVIEWRKRETNYGPPANHRISQEEVIKWFEEEGLKFVLEIDVSEHHYGLIFEK</sequence>
<evidence type="ECO:0000313" key="2">
    <source>
        <dbReference type="EMBL" id="SHE96513.1"/>
    </source>
</evidence>
<keyword evidence="2" id="KW-0808">Transferase</keyword>